<sequence length="1049" mass="109372">MSFSFFNSFNGNSQRLGQNYSIVSPDVNPPGSVSSIGSDTSSVTFSFTAPRTGGTISGYTAYVNGKPFSGTGGPSSYTINGLSPGGNYTISMVANIVSTSSTSSTTATTFIPTSISSCALWLDAADATTITQSSSLVSSWADKSGQGFHFTQNASKPTYGTTTDSKPSVNFNVSSSQYLSNTTISTTTSYTILIVNKFIEYGGRNDSNRIFTSTFNPGLLMQVSYPPSKYYVGGMGNGSGGWSGLITAGDMISLNIIAQTHDGTNLYAYQNGTTYGPVSAISSATYTGLAIGGPVGGQFYNGNICEILMYNSVLSTTNRQKIEGYLAWKWGLQTSLPGAHPYYSSAPTGGTTTVTTTTTKNVLSNPSRPLVISTLAPFPTNITLISATTTSLTFSFTAPTTGSTPTGYTPYINGSAGTGSGTPSSYTISGLSAGTNYSVALGANVSTAGALNPTTISGCLVWLDGADTTSIVFSGSNITQWNDKSNSGYNFTQATTASQPTYSAMSNGKNGINLGTSKYMTNTSVAFPTNYTIFAIGYTASNGYGRLLQGSITNGQTLYFGSGNGNKNFATVNGPGTASFSDASIDNSPATSVASLCLMEMTNNNTNTGLIPYVNGTALTAKNGITTTFTALVLGSSPGGGSQYWNGYVAEILIYNSVLTTTQRQQVEGYLMWKWGLQTSLPGAHPYYSAAPTGSVTTIYQNPSPVSLTTAIGSPTTLTFISSTATTITFSFTAPSGTVTGYTPYVNGSVGVGSGTASSYTITGLTSGTSYSITVSAYGPAVTSAQSTSVSMTTYTPPDPYQTESNITIAYGMFLIVPTYTGPVVSIRNSGTGVTADFYADKTQSYLTTGAGGTGTSYSSWISTNTGYLTKWYDQGSVGNHGTQTNTAIQPNIILISGKYIPQFSSTVGSYIAFTTSISPYTIFSQLNILNETSGYNGVLGNSSTWARLAIMGGGLGGQGHQYDWLPNSGTVTIYVNGATATGITNANNYWNTFSLSASNPMNANFNRLGTDGYNTSRGMNGYMACMVCNNKVMTTSSMAKFYDNRLIL</sequence>
<dbReference type="AlphaFoldDB" id="A0A6C0B2G8"/>
<dbReference type="SMART" id="SM00060">
    <property type="entry name" value="FN3"/>
    <property type="match status" value="3"/>
</dbReference>
<accession>A0A6C0B2G8</accession>
<feature type="domain" description="Fibronectin type-III" evidence="1">
    <location>
        <begin position="29"/>
        <end position="116"/>
    </location>
</feature>
<protein>
    <recommendedName>
        <fullName evidence="1">Fibronectin type-III domain-containing protein</fullName>
    </recommendedName>
</protein>
<dbReference type="InterPro" id="IPR003961">
    <property type="entry name" value="FN3_dom"/>
</dbReference>
<evidence type="ECO:0000313" key="2">
    <source>
        <dbReference type="EMBL" id="QHS86417.1"/>
    </source>
</evidence>
<proteinExistence type="predicted"/>
<organism evidence="2">
    <name type="scientific">viral metagenome</name>
    <dbReference type="NCBI Taxonomy" id="1070528"/>
    <lineage>
        <taxon>unclassified sequences</taxon>
        <taxon>metagenomes</taxon>
        <taxon>organismal metagenomes</taxon>
    </lineage>
</organism>
<name>A0A6C0B2G8_9ZZZZ</name>
<dbReference type="CDD" id="cd00063">
    <property type="entry name" value="FN3"/>
    <property type="match status" value="2"/>
</dbReference>
<evidence type="ECO:0000259" key="1">
    <source>
        <dbReference type="PROSITE" id="PS50853"/>
    </source>
</evidence>
<dbReference type="PROSITE" id="PS50853">
    <property type="entry name" value="FN3"/>
    <property type="match status" value="3"/>
</dbReference>
<feature type="domain" description="Fibronectin type-III" evidence="1">
    <location>
        <begin position="378"/>
        <end position="464"/>
    </location>
</feature>
<dbReference type="SUPFAM" id="SSF49265">
    <property type="entry name" value="Fibronectin type III"/>
    <property type="match status" value="2"/>
</dbReference>
<dbReference type="Gene3D" id="2.60.120.200">
    <property type="match status" value="2"/>
</dbReference>
<dbReference type="Pfam" id="PF00041">
    <property type="entry name" value="fn3"/>
    <property type="match status" value="3"/>
</dbReference>
<feature type="domain" description="Fibronectin type-III" evidence="1">
    <location>
        <begin position="714"/>
        <end position="799"/>
    </location>
</feature>
<dbReference type="InterPro" id="IPR036116">
    <property type="entry name" value="FN3_sf"/>
</dbReference>
<dbReference type="InterPro" id="IPR013320">
    <property type="entry name" value="ConA-like_dom_sf"/>
</dbReference>
<dbReference type="Gene3D" id="2.60.40.10">
    <property type="entry name" value="Immunoglobulins"/>
    <property type="match status" value="3"/>
</dbReference>
<dbReference type="EMBL" id="MN739055">
    <property type="protein sequence ID" value="QHS86417.1"/>
    <property type="molecule type" value="Genomic_DNA"/>
</dbReference>
<dbReference type="InterPro" id="IPR013783">
    <property type="entry name" value="Ig-like_fold"/>
</dbReference>
<reference evidence="2" key="1">
    <citation type="journal article" date="2020" name="Nature">
        <title>Giant virus diversity and host interactions through global metagenomics.</title>
        <authorList>
            <person name="Schulz F."/>
            <person name="Roux S."/>
            <person name="Paez-Espino D."/>
            <person name="Jungbluth S."/>
            <person name="Walsh D.A."/>
            <person name="Denef V.J."/>
            <person name="McMahon K.D."/>
            <person name="Konstantinidis K.T."/>
            <person name="Eloe-Fadrosh E.A."/>
            <person name="Kyrpides N.C."/>
            <person name="Woyke T."/>
        </authorList>
    </citation>
    <scope>NUCLEOTIDE SEQUENCE</scope>
    <source>
        <strain evidence="2">GVMAG-M-3300009187-29</strain>
    </source>
</reference>
<dbReference type="SUPFAM" id="SSF49899">
    <property type="entry name" value="Concanavalin A-like lectins/glucanases"/>
    <property type="match status" value="2"/>
</dbReference>